<reference evidence="1" key="1">
    <citation type="submission" date="2014-09" db="EMBL/GenBank/DDBJ databases">
        <authorList>
            <person name="Magalhaes I.L.F."/>
            <person name="Oliveira U."/>
            <person name="Santos F.R."/>
            <person name="Vidigal T.H.D.A."/>
            <person name="Brescovit A.D."/>
            <person name="Santos A.J."/>
        </authorList>
    </citation>
    <scope>NUCLEOTIDE SEQUENCE</scope>
    <source>
        <tissue evidence="1">Shoot tissue taken approximately 20 cm above the soil surface</tissue>
    </source>
</reference>
<accession>A0A0A8ZYM7</accession>
<protein>
    <submittedName>
        <fullName evidence="1">Uncharacterized protein</fullName>
    </submittedName>
</protein>
<reference evidence="1" key="2">
    <citation type="journal article" date="2015" name="Data Brief">
        <title>Shoot transcriptome of the giant reed, Arundo donax.</title>
        <authorList>
            <person name="Barrero R.A."/>
            <person name="Guerrero F.D."/>
            <person name="Moolhuijzen P."/>
            <person name="Goolsby J.A."/>
            <person name="Tidwell J."/>
            <person name="Bellgard S.E."/>
            <person name="Bellgard M.I."/>
        </authorList>
    </citation>
    <scope>NUCLEOTIDE SEQUENCE</scope>
    <source>
        <tissue evidence="1">Shoot tissue taken approximately 20 cm above the soil surface</tissue>
    </source>
</reference>
<proteinExistence type="predicted"/>
<organism evidence="1">
    <name type="scientific">Arundo donax</name>
    <name type="common">Giant reed</name>
    <name type="synonym">Donax arundinaceus</name>
    <dbReference type="NCBI Taxonomy" id="35708"/>
    <lineage>
        <taxon>Eukaryota</taxon>
        <taxon>Viridiplantae</taxon>
        <taxon>Streptophyta</taxon>
        <taxon>Embryophyta</taxon>
        <taxon>Tracheophyta</taxon>
        <taxon>Spermatophyta</taxon>
        <taxon>Magnoliopsida</taxon>
        <taxon>Liliopsida</taxon>
        <taxon>Poales</taxon>
        <taxon>Poaceae</taxon>
        <taxon>PACMAD clade</taxon>
        <taxon>Arundinoideae</taxon>
        <taxon>Arundineae</taxon>
        <taxon>Arundo</taxon>
    </lineage>
</organism>
<evidence type="ECO:0000313" key="1">
    <source>
        <dbReference type="EMBL" id="JAD41860.1"/>
    </source>
</evidence>
<dbReference type="AlphaFoldDB" id="A0A0A8ZYM7"/>
<dbReference type="EMBL" id="GBRH01256035">
    <property type="protein sequence ID" value="JAD41860.1"/>
    <property type="molecule type" value="Transcribed_RNA"/>
</dbReference>
<sequence length="39" mass="4554">MSIACSLRRIIVVVDEYHSVYNPDDNHCYLHDVCLPCLF</sequence>
<name>A0A0A8ZYM7_ARUDO</name>